<evidence type="ECO:0000313" key="10">
    <source>
        <dbReference type="EMBL" id="MDO6357070.1"/>
    </source>
</evidence>
<evidence type="ECO:0000313" key="16">
    <source>
        <dbReference type="Proteomes" id="UP000284431"/>
    </source>
</evidence>
<evidence type="ECO:0000313" key="13">
    <source>
        <dbReference type="Proteomes" id="UP000095657"/>
    </source>
</evidence>
<evidence type="ECO:0000256" key="1">
    <source>
        <dbReference type="ARBA" id="ARBA00023015"/>
    </source>
</evidence>
<reference evidence="17 18" key="3">
    <citation type="journal article" date="2019" name="Nat. Med.">
        <title>A library of human gut bacterial isolates paired with longitudinal multiomics data enables mechanistic microbiome research.</title>
        <authorList>
            <person name="Poyet M."/>
            <person name="Groussin M."/>
            <person name="Gibbons S.M."/>
            <person name="Avila-Pacheco J."/>
            <person name="Jiang X."/>
            <person name="Kearney S.M."/>
            <person name="Perrotta A.R."/>
            <person name="Berdy B."/>
            <person name="Zhao S."/>
            <person name="Lieberman T.D."/>
            <person name="Swanson P.K."/>
            <person name="Smith M."/>
            <person name="Roesemann S."/>
            <person name="Alexander J.E."/>
            <person name="Rich S.A."/>
            <person name="Livny J."/>
            <person name="Vlamakis H."/>
            <person name="Clish C."/>
            <person name="Bullock K."/>
            <person name="Deik A."/>
            <person name="Scott J."/>
            <person name="Pierce K.A."/>
            <person name="Xavier R.J."/>
            <person name="Alm E.J."/>
        </authorList>
    </citation>
    <scope>NUCLEOTIDE SEQUENCE [LARGE SCALE GENOMIC DNA]</scope>
    <source>
        <strain evidence="9 17">BIOML-A19</strain>
        <strain evidence="8 18">BIOML-A25</strain>
        <strain evidence="7 19">BIOML-A31</strain>
    </source>
</reference>
<dbReference type="PROSITE" id="PS01124">
    <property type="entry name" value="HTH_ARAC_FAMILY_2"/>
    <property type="match status" value="1"/>
</dbReference>
<reference evidence="10" key="4">
    <citation type="submission" date="2023-07" db="EMBL/GenBank/DDBJ databases">
        <title>Whole Genome Sequencing of Colonoscopy isolates.</title>
        <authorList>
            <person name="Surve S.V."/>
            <person name="Valls R.A."/>
            <person name="Barrak K.E."/>
            <person name="Gardner T.B."/>
            <person name="O'Toole G.A."/>
        </authorList>
    </citation>
    <scope>NUCLEOTIDE SEQUENCE</scope>
    <source>
        <strain evidence="10">GP0119</strain>
    </source>
</reference>
<dbReference type="STRING" id="47678.ERS852494_01856"/>
<keyword evidence="3" id="KW-0804">Transcription</keyword>
<dbReference type="Proteomes" id="UP000475905">
    <property type="component" value="Unassembled WGS sequence"/>
</dbReference>
<dbReference type="EMBL" id="VVYJ01000005">
    <property type="protein sequence ID" value="KAA5477120.1"/>
    <property type="molecule type" value="Genomic_DNA"/>
</dbReference>
<dbReference type="EMBL" id="CZBL01000017">
    <property type="protein sequence ID" value="CUQ47396.1"/>
    <property type="molecule type" value="Genomic_DNA"/>
</dbReference>
<evidence type="ECO:0000313" key="14">
    <source>
        <dbReference type="Proteomes" id="UP000095725"/>
    </source>
</evidence>
<evidence type="ECO:0000313" key="8">
    <source>
        <dbReference type="EMBL" id="KAA5477120.1"/>
    </source>
</evidence>
<dbReference type="EMBL" id="VVYD01000018">
    <property type="protein sequence ID" value="KAA5496666.1"/>
    <property type="molecule type" value="Genomic_DNA"/>
</dbReference>
<feature type="domain" description="HTH araC/xylS-type" evidence="4">
    <location>
        <begin position="203"/>
        <end position="281"/>
    </location>
</feature>
<evidence type="ECO:0000313" key="5">
    <source>
        <dbReference type="EMBL" id="CUP24667.1"/>
    </source>
</evidence>
<reference evidence="15 16" key="2">
    <citation type="submission" date="2018-08" db="EMBL/GenBank/DDBJ databases">
        <title>A genome reference for cultivated species of the human gut microbiota.</title>
        <authorList>
            <person name="Zou Y."/>
            <person name="Xue W."/>
            <person name="Luo G."/>
        </authorList>
    </citation>
    <scope>NUCLEOTIDE SEQUENCE [LARGE SCALE GENOMIC DNA]</scope>
    <source>
        <strain evidence="11 15">AF24-29LB</strain>
        <strain evidence="12 16">OF02-6LB</strain>
    </source>
</reference>
<dbReference type="Proteomes" id="UP000095725">
    <property type="component" value="Unassembled WGS sequence"/>
</dbReference>
<dbReference type="Proteomes" id="UP000284205">
    <property type="component" value="Unassembled WGS sequence"/>
</dbReference>
<dbReference type="InterPro" id="IPR009057">
    <property type="entry name" value="Homeodomain-like_sf"/>
</dbReference>
<evidence type="ECO:0000256" key="3">
    <source>
        <dbReference type="ARBA" id="ARBA00023163"/>
    </source>
</evidence>
<evidence type="ECO:0000313" key="18">
    <source>
        <dbReference type="Proteomes" id="UP000427825"/>
    </source>
</evidence>
<dbReference type="Proteomes" id="UP000368418">
    <property type="component" value="Unassembled WGS sequence"/>
</dbReference>
<evidence type="ECO:0000259" key="4">
    <source>
        <dbReference type="PROSITE" id="PS01124"/>
    </source>
</evidence>
<protein>
    <submittedName>
        <fullName evidence="6">AraC family transcriptional regulator</fullName>
    </submittedName>
    <submittedName>
        <fullName evidence="10">Helix-turn-helix domain-containing protein</fullName>
    </submittedName>
</protein>
<dbReference type="EMBL" id="CZAI01000003">
    <property type="protein sequence ID" value="CUP24667.1"/>
    <property type="molecule type" value="Genomic_DNA"/>
</dbReference>
<evidence type="ECO:0000313" key="12">
    <source>
        <dbReference type="EMBL" id="RGY30066.1"/>
    </source>
</evidence>
<organism evidence="6 14">
    <name type="scientific">Bacteroides caccae</name>
    <dbReference type="NCBI Taxonomy" id="47678"/>
    <lineage>
        <taxon>Bacteria</taxon>
        <taxon>Pseudomonadati</taxon>
        <taxon>Bacteroidota</taxon>
        <taxon>Bacteroidia</taxon>
        <taxon>Bacteroidales</taxon>
        <taxon>Bacteroidaceae</taxon>
        <taxon>Bacteroides</taxon>
    </lineage>
</organism>
<keyword evidence="2" id="KW-0238">DNA-binding</keyword>
<dbReference type="InterPro" id="IPR018060">
    <property type="entry name" value="HTH_AraC"/>
</dbReference>
<evidence type="ECO:0000313" key="6">
    <source>
        <dbReference type="EMBL" id="CUQ47396.1"/>
    </source>
</evidence>
<dbReference type="PANTHER" id="PTHR43280">
    <property type="entry name" value="ARAC-FAMILY TRANSCRIPTIONAL REGULATOR"/>
    <property type="match status" value="1"/>
</dbReference>
<evidence type="ECO:0000313" key="9">
    <source>
        <dbReference type="EMBL" id="KAA5496666.1"/>
    </source>
</evidence>
<dbReference type="EMBL" id="QRUO01000013">
    <property type="protein sequence ID" value="RGR69449.1"/>
    <property type="molecule type" value="Genomic_DNA"/>
</dbReference>
<dbReference type="PRINTS" id="PR00032">
    <property type="entry name" value="HTHARAC"/>
</dbReference>
<dbReference type="Proteomes" id="UP000095657">
    <property type="component" value="Unassembled WGS sequence"/>
</dbReference>
<dbReference type="AlphaFoldDB" id="A0A174WP82"/>
<dbReference type="Proteomes" id="UP000427825">
    <property type="component" value="Unassembled WGS sequence"/>
</dbReference>
<keyword evidence="1" id="KW-0805">Transcription regulation</keyword>
<dbReference type="GO" id="GO:0003700">
    <property type="term" value="F:DNA-binding transcription factor activity"/>
    <property type="evidence" value="ECO:0007669"/>
    <property type="project" value="InterPro"/>
</dbReference>
<dbReference type="PANTHER" id="PTHR43280:SF32">
    <property type="entry name" value="TRANSCRIPTIONAL REGULATORY PROTEIN"/>
    <property type="match status" value="1"/>
</dbReference>
<dbReference type="Pfam" id="PF12833">
    <property type="entry name" value="HTH_18"/>
    <property type="match status" value="1"/>
</dbReference>
<dbReference type="SUPFAM" id="SSF51215">
    <property type="entry name" value="Regulatory protein AraC"/>
    <property type="match status" value="1"/>
</dbReference>
<dbReference type="KEGG" id="bcac:CGC64_14040"/>
<evidence type="ECO:0000313" key="17">
    <source>
        <dbReference type="Proteomes" id="UP000368418"/>
    </source>
</evidence>
<reference evidence="13 14" key="1">
    <citation type="submission" date="2015-09" db="EMBL/GenBank/DDBJ databases">
        <authorList>
            <consortium name="Pathogen Informatics"/>
        </authorList>
    </citation>
    <scope>NUCLEOTIDE SEQUENCE [LARGE SCALE GENOMIC DNA]</scope>
    <source>
        <strain evidence="5 13">2789STDY5834880</strain>
        <strain evidence="6 14">2789STDY5834946</strain>
    </source>
</reference>
<dbReference type="SMART" id="SM00342">
    <property type="entry name" value="HTH_ARAC"/>
    <property type="match status" value="1"/>
</dbReference>
<dbReference type="RefSeq" id="WP_005675749.1">
    <property type="nucleotide sequence ID" value="NZ_CACRTB010000035.1"/>
</dbReference>
<dbReference type="InterPro" id="IPR037923">
    <property type="entry name" value="HTH-like"/>
</dbReference>
<dbReference type="InterPro" id="IPR020449">
    <property type="entry name" value="Tscrpt_reg_AraC-type_HTH"/>
</dbReference>
<gene>
    <name evidence="6" type="primary">btr_3</name>
    <name evidence="5" type="synonym">btr_1</name>
    <name evidence="11" type="ORF">DWY26_14185</name>
    <name evidence="12" type="ORF">DXA49_00655</name>
    <name evidence="5" type="ORF">ERS852494_01856</name>
    <name evidence="6" type="ORF">ERS852558_03622</name>
    <name evidence="9" type="ORF">F2Y31_17300</name>
    <name evidence="7" type="ORF">F2Y36_17680</name>
    <name evidence="8" type="ORF">F2Y39_10105</name>
    <name evidence="10" type="ORF">Q4469_05090</name>
</gene>
<dbReference type="EMBL" id="QSCS01000001">
    <property type="protein sequence ID" value="RGY30066.1"/>
    <property type="molecule type" value="Genomic_DNA"/>
</dbReference>
<sequence>MESDIPNFDLPVDYIVGEGYEIDLSKRYKNFPCRVRSGFFILCVKGVMQTTINGNLHHIGENDLITLLPGYFMEILDFSPDIHIYYAGFSAGFIEGINLMKSTEHLLPVIMENPIITLSPLQACSYKMFYESSILSYASPRTQANKEIVKAVLTMFVQGATEIYKMQNNLYLSSQSRKYEIYQEFLKLVMKYYIVHHGTSFYANQLGLSLPHFCSTIKKVAGNTPLEVIASVILMDAKSRLKSTNEPVKNIALSLGFNNISFFNKFFKQHTGVTPQEYRGH</sequence>
<dbReference type="Gene3D" id="1.10.10.60">
    <property type="entry name" value="Homeodomain-like"/>
    <property type="match status" value="1"/>
</dbReference>
<dbReference type="GO" id="GO:0043565">
    <property type="term" value="F:sequence-specific DNA binding"/>
    <property type="evidence" value="ECO:0007669"/>
    <property type="project" value="InterPro"/>
</dbReference>
<evidence type="ECO:0000313" key="7">
    <source>
        <dbReference type="EMBL" id="KAA5460313.1"/>
    </source>
</evidence>
<evidence type="ECO:0000313" key="19">
    <source>
        <dbReference type="Proteomes" id="UP000475905"/>
    </source>
</evidence>
<accession>A0A174WP82</accession>
<dbReference type="Proteomes" id="UP001170023">
    <property type="component" value="Unassembled WGS sequence"/>
</dbReference>
<dbReference type="Proteomes" id="UP000284431">
    <property type="component" value="Unassembled WGS sequence"/>
</dbReference>
<name>A0A174WP82_9BACE</name>
<dbReference type="EMBL" id="JAUONL010000003">
    <property type="protein sequence ID" value="MDO6357070.1"/>
    <property type="molecule type" value="Genomic_DNA"/>
</dbReference>
<proteinExistence type="predicted"/>
<dbReference type="EMBL" id="VVYP01000026">
    <property type="protein sequence ID" value="KAA5460313.1"/>
    <property type="molecule type" value="Genomic_DNA"/>
</dbReference>
<evidence type="ECO:0000313" key="11">
    <source>
        <dbReference type="EMBL" id="RGR69449.1"/>
    </source>
</evidence>
<evidence type="ECO:0000313" key="15">
    <source>
        <dbReference type="Proteomes" id="UP000284205"/>
    </source>
</evidence>
<dbReference type="SUPFAM" id="SSF46689">
    <property type="entry name" value="Homeodomain-like"/>
    <property type="match status" value="1"/>
</dbReference>
<evidence type="ECO:0000256" key="2">
    <source>
        <dbReference type="ARBA" id="ARBA00023125"/>
    </source>
</evidence>